<accession>A0A1H4P0P8</accession>
<name>A0A1H4P0P8_9BRAD</name>
<dbReference type="OrthoDB" id="8253846at2"/>
<protein>
    <recommendedName>
        <fullName evidence="3">Restriction system protein</fullName>
    </recommendedName>
</protein>
<sequence>MKLKEELPWSDPEKAARRLIKYAQEFKPTQDGRIYVEVLNRPFIDQDKATPAQYTAGMKCAKDRGWLEPMHESGTFTRITEAGRQVEPFKDEGAS</sequence>
<dbReference type="Proteomes" id="UP000198992">
    <property type="component" value="Unassembled WGS sequence"/>
</dbReference>
<dbReference type="AlphaFoldDB" id="A0A1H4P0P8"/>
<evidence type="ECO:0000313" key="1">
    <source>
        <dbReference type="EMBL" id="SEC00963.1"/>
    </source>
</evidence>
<dbReference type="EMBL" id="FNTH01000001">
    <property type="protein sequence ID" value="SEC00963.1"/>
    <property type="molecule type" value="Genomic_DNA"/>
</dbReference>
<reference evidence="1 2" key="1">
    <citation type="submission" date="2016-10" db="EMBL/GenBank/DDBJ databases">
        <authorList>
            <person name="de Groot N.N."/>
        </authorList>
    </citation>
    <scope>NUCLEOTIDE SEQUENCE [LARGE SCALE GENOMIC DNA]</scope>
    <source>
        <strain evidence="1 2">MT12</strain>
    </source>
</reference>
<organism evidence="1 2">
    <name type="scientific">Bradyrhizobium erythrophlei</name>
    <dbReference type="NCBI Taxonomy" id="1437360"/>
    <lineage>
        <taxon>Bacteria</taxon>
        <taxon>Pseudomonadati</taxon>
        <taxon>Pseudomonadota</taxon>
        <taxon>Alphaproteobacteria</taxon>
        <taxon>Hyphomicrobiales</taxon>
        <taxon>Nitrobacteraceae</taxon>
        <taxon>Bradyrhizobium</taxon>
    </lineage>
</organism>
<proteinExistence type="predicted"/>
<dbReference type="RefSeq" id="WP_092114390.1">
    <property type="nucleotide sequence ID" value="NZ_FNTH01000001.1"/>
</dbReference>
<evidence type="ECO:0000313" key="2">
    <source>
        <dbReference type="Proteomes" id="UP000198992"/>
    </source>
</evidence>
<gene>
    <name evidence="1" type="ORF">SAMN05444164_0787</name>
</gene>
<evidence type="ECO:0008006" key="3">
    <source>
        <dbReference type="Google" id="ProtNLM"/>
    </source>
</evidence>